<feature type="compositionally biased region" description="Low complexity" evidence="1">
    <location>
        <begin position="1"/>
        <end position="20"/>
    </location>
</feature>
<reference evidence="3" key="1">
    <citation type="submission" date="2020-10" db="EMBL/GenBank/DDBJ databases">
        <title>Genome sequence of the unusual species of purple photosynthetic bacteria, Phaeovibrio sulfidiphilus DSM 23193, type strain.</title>
        <authorList>
            <person name="Kyndt J.A."/>
            <person name="Meyer T.E."/>
        </authorList>
    </citation>
    <scope>NUCLEOTIDE SEQUENCE</scope>
    <source>
        <strain evidence="3">DSM 23193</strain>
    </source>
</reference>
<dbReference type="Pfam" id="PF05257">
    <property type="entry name" value="CHAP"/>
    <property type="match status" value="1"/>
</dbReference>
<sequence length="187" mass="20386">MTLPGSSRASVSGSSHASRSGGYGGSSSRSRETASLGSSYANGLGMSRPAPDPRTFSDRDFWSCVPFVQRASSVQIRGDGWTWWKNARGVYDRGQVPAPGAVLVFKRHNAMSRGHVAVVRSVIDSRTIRIDHANWGRGSGKGKIELNVLAVDVSERNDWSRTRVWYGPTGEIGQTNYPTYGFIYPSD</sequence>
<gene>
    <name evidence="3" type="ORF">IHV25_00890</name>
</gene>
<dbReference type="AlphaFoldDB" id="A0A8J7CBJ1"/>
<evidence type="ECO:0000313" key="4">
    <source>
        <dbReference type="Proteomes" id="UP000631034"/>
    </source>
</evidence>
<feature type="domain" description="Peptidase C51" evidence="2">
    <location>
        <begin position="39"/>
        <end position="161"/>
    </location>
</feature>
<proteinExistence type="predicted"/>
<evidence type="ECO:0000313" key="3">
    <source>
        <dbReference type="EMBL" id="MBE1236213.1"/>
    </source>
</evidence>
<dbReference type="PROSITE" id="PS50911">
    <property type="entry name" value="CHAP"/>
    <property type="match status" value="1"/>
</dbReference>
<accession>A0A8J7CBJ1</accession>
<evidence type="ECO:0000259" key="2">
    <source>
        <dbReference type="PROSITE" id="PS50911"/>
    </source>
</evidence>
<dbReference type="SUPFAM" id="SSF54001">
    <property type="entry name" value="Cysteine proteinases"/>
    <property type="match status" value="1"/>
</dbReference>
<dbReference type="EMBL" id="JACZHT010000001">
    <property type="protein sequence ID" value="MBE1236213.1"/>
    <property type="molecule type" value="Genomic_DNA"/>
</dbReference>
<organism evidence="3 4">
    <name type="scientific">Phaeovibrio sulfidiphilus</name>
    <dbReference type="NCBI Taxonomy" id="1220600"/>
    <lineage>
        <taxon>Bacteria</taxon>
        <taxon>Pseudomonadati</taxon>
        <taxon>Pseudomonadota</taxon>
        <taxon>Alphaproteobacteria</taxon>
        <taxon>Rhodospirillales</taxon>
        <taxon>Rhodospirillaceae</taxon>
        <taxon>Phaeovibrio</taxon>
    </lineage>
</organism>
<name>A0A8J7CBJ1_9PROT</name>
<keyword evidence="4" id="KW-1185">Reference proteome</keyword>
<evidence type="ECO:0000256" key="1">
    <source>
        <dbReference type="SAM" id="MobiDB-lite"/>
    </source>
</evidence>
<dbReference type="Proteomes" id="UP000631034">
    <property type="component" value="Unassembled WGS sequence"/>
</dbReference>
<protein>
    <submittedName>
        <fullName evidence="3">CHAP domain-containing protein</fullName>
    </submittedName>
</protein>
<dbReference type="InterPro" id="IPR038765">
    <property type="entry name" value="Papain-like_cys_pep_sf"/>
</dbReference>
<feature type="region of interest" description="Disordered" evidence="1">
    <location>
        <begin position="1"/>
        <end position="52"/>
    </location>
</feature>
<comment type="caution">
    <text evidence="3">The sequence shown here is derived from an EMBL/GenBank/DDBJ whole genome shotgun (WGS) entry which is preliminary data.</text>
</comment>
<dbReference type="InterPro" id="IPR007921">
    <property type="entry name" value="CHAP_dom"/>
</dbReference>
<dbReference type="Gene3D" id="3.90.1720.10">
    <property type="entry name" value="endopeptidase domain like (from Nostoc punctiforme)"/>
    <property type="match status" value="1"/>
</dbReference>